<evidence type="ECO:0000259" key="1">
    <source>
        <dbReference type="Pfam" id="PF00578"/>
    </source>
</evidence>
<dbReference type="CDD" id="cd03017">
    <property type="entry name" value="PRX_BCP"/>
    <property type="match status" value="1"/>
</dbReference>
<feature type="domain" description="Alkyl hydroperoxide reductase subunit C/ Thiol specific antioxidant" evidence="1">
    <location>
        <begin position="2"/>
        <end position="59"/>
    </location>
</feature>
<name>A0A382FDE0_9ZZZZ</name>
<dbReference type="SUPFAM" id="SSF52833">
    <property type="entry name" value="Thioredoxin-like"/>
    <property type="match status" value="1"/>
</dbReference>
<dbReference type="EMBL" id="UINC01049207">
    <property type="protein sequence ID" value="SVB60689.1"/>
    <property type="molecule type" value="Genomic_DNA"/>
</dbReference>
<accession>A0A382FDE0</accession>
<dbReference type="GO" id="GO:0016209">
    <property type="term" value="F:antioxidant activity"/>
    <property type="evidence" value="ECO:0007669"/>
    <property type="project" value="InterPro"/>
</dbReference>
<protein>
    <recommendedName>
        <fullName evidence="1">Alkyl hydroperoxide reductase subunit C/ Thiol specific antioxidant domain-containing protein</fullName>
    </recommendedName>
</protein>
<organism evidence="2">
    <name type="scientific">marine metagenome</name>
    <dbReference type="NCBI Taxonomy" id="408172"/>
    <lineage>
        <taxon>unclassified sequences</taxon>
        <taxon>metagenomes</taxon>
        <taxon>ecological metagenomes</taxon>
    </lineage>
</organism>
<gene>
    <name evidence="2" type="ORF">METZ01_LOCUS213543</name>
</gene>
<proteinExistence type="predicted"/>
<dbReference type="AlphaFoldDB" id="A0A382FDE0"/>
<evidence type="ECO:0000313" key="2">
    <source>
        <dbReference type="EMBL" id="SVB60689.1"/>
    </source>
</evidence>
<dbReference type="InterPro" id="IPR000866">
    <property type="entry name" value="AhpC/TSA"/>
</dbReference>
<dbReference type="Pfam" id="PF00578">
    <property type="entry name" value="AhpC-TSA"/>
    <property type="match status" value="1"/>
</dbReference>
<reference evidence="2" key="1">
    <citation type="submission" date="2018-05" db="EMBL/GenBank/DDBJ databases">
        <authorList>
            <person name="Lanie J.A."/>
            <person name="Ng W.-L."/>
            <person name="Kazmierczak K.M."/>
            <person name="Andrzejewski T.M."/>
            <person name="Davidsen T.M."/>
            <person name="Wayne K.J."/>
            <person name="Tettelin H."/>
            <person name="Glass J.I."/>
            <person name="Rusch D."/>
            <person name="Podicherti R."/>
            <person name="Tsui H.-C.T."/>
            <person name="Winkler M.E."/>
        </authorList>
    </citation>
    <scope>NUCLEOTIDE SEQUENCE</scope>
</reference>
<dbReference type="Gene3D" id="3.40.30.10">
    <property type="entry name" value="Glutaredoxin"/>
    <property type="match status" value="1"/>
</dbReference>
<dbReference type="GO" id="GO:0016491">
    <property type="term" value="F:oxidoreductase activity"/>
    <property type="evidence" value="ECO:0007669"/>
    <property type="project" value="InterPro"/>
</dbReference>
<dbReference type="InterPro" id="IPR036249">
    <property type="entry name" value="Thioredoxin-like_sf"/>
</dbReference>
<sequence length="85" mass="9635">MGAVVFGVSQDSVTSHKKFRDKYGFPINLLADPEREMSGEYESIKKRKSFLIDPQGNLIKIYPKVKPADHAKEVIEDLVRIQAES</sequence>